<evidence type="ECO:0000256" key="1">
    <source>
        <dbReference type="SAM" id="MobiDB-lite"/>
    </source>
</evidence>
<feature type="region of interest" description="Disordered" evidence="1">
    <location>
        <begin position="38"/>
        <end position="64"/>
    </location>
</feature>
<organism evidence="2 3">
    <name type="scientific">Portunus trituberculatus</name>
    <name type="common">Swimming crab</name>
    <name type="synonym">Neptunus trituberculatus</name>
    <dbReference type="NCBI Taxonomy" id="210409"/>
    <lineage>
        <taxon>Eukaryota</taxon>
        <taxon>Metazoa</taxon>
        <taxon>Ecdysozoa</taxon>
        <taxon>Arthropoda</taxon>
        <taxon>Crustacea</taxon>
        <taxon>Multicrustacea</taxon>
        <taxon>Malacostraca</taxon>
        <taxon>Eumalacostraca</taxon>
        <taxon>Eucarida</taxon>
        <taxon>Decapoda</taxon>
        <taxon>Pleocyemata</taxon>
        <taxon>Brachyura</taxon>
        <taxon>Eubrachyura</taxon>
        <taxon>Portunoidea</taxon>
        <taxon>Portunidae</taxon>
        <taxon>Portuninae</taxon>
        <taxon>Portunus</taxon>
    </lineage>
</organism>
<evidence type="ECO:0000313" key="2">
    <source>
        <dbReference type="EMBL" id="MPC96715.1"/>
    </source>
</evidence>
<dbReference type="AlphaFoldDB" id="A0A5B7JQ62"/>
<evidence type="ECO:0000313" key="3">
    <source>
        <dbReference type="Proteomes" id="UP000324222"/>
    </source>
</evidence>
<comment type="caution">
    <text evidence="2">The sequence shown here is derived from an EMBL/GenBank/DDBJ whole genome shotgun (WGS) entry which is preliminary data.</text>
</comment>
<dbReference type="Proteomes" id="UP000324222">
    <property type="component" value="Unassembled WGS sequence"/>
</dbReference>
<keyword evidence="3" id="KW-1185">Reference proteome</keyword>
<protein>
    <submittedName>
        <fullName evidence="2">Uncharacterized protein</fullName>
    </submittedName>
</protein>
<reference evidence="2 3" key="1">
    <citation type="submission" date="2019-05" db="EMBL/GenBank/DDBJ databases">
        <title>Another draft genome of Portunus trituberculatus and its Hox gene families provides insights of decapod evolution.</title>
        <authorList>
            <person name="Jeong J.-H."/>
            <person name="Song I."/>
            <person name="Kim S."/>
            <person name="Choi T."/>
            <person name="Kim D."/>
            <person name="Ryu S."/>
            <person name="Kim W."/>
        </authorList>
    </citation>
    <scope>NUCLEOTIDE SEQUENCE [LARGE SCALE GENOMIC DNA]</scope>
    <source>
        <tissue evidence="2">Muscle</tissue>
    </source>
</reference>
<name>A0A5B7JQ62_PORTR</name>
<feature type="compositionally biased region" description="Basic and acidic residues" evidence="1">
    <location>
        <begin position="47"/>
        <end position="64"/>
    </location>
</feature>
<dbReference type="EMBL" id="VSRR010107046">
    <property type="protein sequence ID" value="MPC96715.1"/>
    <property type="molecule type" value="Genomic_DNA"/>
</dbReference>
<gene>
    <name evidence="2" type="ORF">E2C01_091990</name>
</gene>
<proteinExistence type="predicted"/>
<sequence>MQVAWQDRVSTVLRAITAIMTQALPAALENMSLERRELDPGSGAVKGKLERDGTQPARREFQIN</sequence>
<accession>A0A5B7JQ62</accession>